<dbReference type="AlphaFoldDB" id="A0A8J4PVG6"/>
<feature type="signal peptide" evidence="7">
    <location>
        <begin position="1"/>
        <end position="20"/>
    </location>
</feature>
<dbReference type="SUPFAM" id="SSF81296">
    <property type="entry name" value="E set domains"/>
    <property type="match status" value="1"/>
</dbReference>
<reference evidence="9" key="1">
    <citation type="submission" date="2020-01" db="EMBL/GenBank/DDBJ databases">
        <title>Development of genomics and gene disruption for Polysphondylium violaceum indicates a role for the polyketide synthase stlB in stalk morphogenesis.</title>
        <authorList>
            <person name="Narita B."/>
            <person name="Kawabe Y."/>
            <person name="Kin K."/>
            <person name="Saito T."/>
            <person name="Gibbs R."/>
            <person name="Kuspa A."/>
            <person name="Muzny D."/>
            <person name="Queller D."/>
            <person name="Richards S."/>
            <person name="Strassman J."/>
            <person name="Sucgang R."/>
            <person name="Worley K."/>
            <person name="Schaap P."/>
        </authorList>
    </citation>
    <scope>NUCLEOTIDE SEQUENCE</scope>
    <source>
        <strain evidence="9">QSvi11</strain>
    </source>
</reference>
<dbReference type="PANTHER" id="PTHR11306:SF0">
    <property type="entry name" value="PHOSPHATIDYLGLYCEROL_PHOSPHATIDYLINOSITOL TRANSFER PROTEIN"/>
    <property type="match status" value="1"/>
</dbReference>
<evidence type="ECO:0000313" key="9">
    <source>
        <dbReference type="EMBL" id="KAF2073617.1"/>
    </source>
</evidence>
<keyword evidence="10" id="KW-1185">Reference proteome</keyword>
<feature type="domain" description="MD-2-related lipid-recognition" evidence="8">
    <location>
        <begin position="24"/>
        <end position="137"/>
    </location>
</feature>
<feature type="chain" id="PRO_5035327883" description="MD-2-related lipid-recognition domain-containing protein" evidence="7">
    <location>
        <begin position="21"/>
        <end position="141"/>
    </location>
</feature>
<proteinExistence type="inferred from homology"/>
<dbReference type="InterPro" id="IPR003172">
    <property type="entry name" value="ML_dom"/>
</dbReference>
<dbReference type="EMBL" id="AJWJ01000193">
    <property type="protein sequence ID" value="KAF2073617.1"/>
    <property type="molecule type" value="Genomic_DNA"/>
</dbReference>
<dbReference type="PANTHER" id="PTHR11306">
    <property type="entry name" value="NIEMANN PICK TYPE C2 PROTEIN NPC2-RELATED"/>
    <property type="match status" value="1"/>
</dbReference>
<sequence>MKAIFVVFLCFAVFAPAVFSFNDYSDCGSQAFSISSIGLSPEKVVREKQFNITVFGALKKDADKVQVGLEIKFNDTVLIDKKSDLCKLVKTCPIKASNISLPISAVLPKNSPAGQYQVRISATNDKNEKIICALVKINLDK</sequence>
<accession>A0A8J4PVG6</accession>
<evidence type="ECO:0000256" key="1">
    <source>
        <dbReference type="ARBA" id="ARBA00002053"/>
    </source>
</evidence>
<comment type="caution">
    <text evidence="9">The sequence shown here is derived from an EMBL/GenBank/DDBJ whole genome shotgun (WGS) entry which is preliminary data.</text>
</comment>
<dbReference type="InterPro" id="IPR014756">
    <property type="entry name" value="Ig_E-set"/>
</dbReference>
<keyword evidence="4" id="KW-0813">Transport</keyword>
<evidence type="ECO:0000256" key="7">
    <source>
        <dbReference type="SAM" id="SignalP"/>
    </source>
</evidence>
<comment type="function">
    <text evidence="1">Catalyzes the intermembrane transfer of phosphatidylglycerol and phosphatidylinositol.</text>
</comment>
<evidence type="ECO:0000256" key="3">
    <source>
        <dbReference type="ARBA" id="ARBA00011245"/>
    </source>
</evidence>
<dbReference type="InterPro" id="IPR039670">
    <property type="entry name" value="NPC2-like"/>
</dbReference>
<protein>
    <recommendedName>
        <fullName evidence="8">MD-2-related lipid-recognition domain-containing protein</fullName>
    </recommendedName>
</protein>
<evidence type="ECO:0000313" key="10">
    <source>
        <dbReference type="Proteomes" id="UP000695562"/>
    </source>
</evidence>
<dbReference type="SMART" id="SM00737">
    <property type="entry name" value="ML"/>
    <property type="match status" value="1"/>
</dbReference>
<evidence type="ECO:0000256" key="6">
    <source>
        <dbReference type="ARBA" id="ARBA00023055"/>
    </source>
</evidence>
<comment type="similarity">
    <text evidence="2">Belongs to the NPC2 family.</text>
</comment>
<dbReference type="GO" id="GO:0015918">
    <property type="term" value="P:sterol transport"/>
    <property type="evidence" value="ECO:0007669"/>
    <property type="project" value="InterPro"/>
</dbReference>
<dbReference type="GO" id="GO:0032934">
    <property type="term" value="F:sterol binding"/>
    <property type="evidence" value="ECO:0007669"/>
    <property type="project" value="InterPro"/>
</dbReference>
<evidence type="ECO:0000256" key="2">
    <source>
        <dbReference type="ARBA" id="ARBA00006370"/>
    </source>
</evidence>
<keyword evidence="6" id="KW-0445">Lipid transport</keyword>
<name>A0A8J4PVG6_9MYCE</name>
<comment type="subunit">
    <text evidence="3">Monomer.</text>
</comment>
<keyword evidence="5 7" id="KW-0732">Signal</keyword>
<dbReference type="Pfam" id="PF02221">
    <property type="entry name" value="E1_DerP2_DerF2"/>
    <property type="match status" value="1"/>
</dbReference>
<gene>
    <name evidence="9" type="ORF">CYY_005074</name>
</gene>
<dbReference type="Gene3D" id="2.60.40.770">
    <property type="match status" value="1"/>
</dbReference>
<evidence type="ECO:0000256" key="5">
    <source>
        <dbReference type="ARBA" id="ARBA00022729"/>
    </source>
</evidence>
<organism evidence="9 10">
    <name type="scientific">Polysphondylium violaceum</name>
    <dbReference type="NCBI Taxonomy" id="133409"/>
    <lineage>
        <taxon>Eukaryota</taxon>
        <taxon>Amoebozoa</taxon>
        <taxon>Evosea</taxon>
        <taxon>Eumycetozoa</taxon>
        <taxon>Dictyostelia</taxon>
        <taxon>Dictyosteliales</taxon>
        <taxon>Dictyosteliaceae</taxon>
        <taxon>Polysphondylium</taxon>
    </lineage>
</organism>
<evidence type="ECO:0000256" key="4">
    <source>
        <dbReference type="ARBA" id="ARBA00022448"/>
    </source>
</evidence>
<dbReference type="Proteomes" id="UP000695562">
    <property type="component" value="Unassembled WGS sequence"/>
</dbReference>
<evidence type="ECO:0000259" key="8">
    <source>
        <dbReference type="SMART" id="SM00737"/>
    </source>
</evidence>